<protein>
    <submittedName>
        <fullName evidence="1">Uncharacterized protein</fullName>
    </submittedName>
</protein>
<accession>E6QQP1</accession>
<dbReference type="EMBL" id="CABR01000037">
    <property type="protein sequence ID" value="CBI09562.1"/>
    <property type="molecule type" value="Genomic_DNA"/>
</dbReference>
<name>E6QQP1_9ZZZZ</name>
<proteinExistence type="predicted"/>
<reference evidence="1" key="1">
    <citation type="submission" date="2009-10" db="EMBL/GenBank/DDBJ databases">
        <title>Diversity of trophic interactions inside an arsenic-rich microbial ecosystem.</title>
        <authorList>
            <person name="Bertin P.N."/>
            <person name="Heinrich-Salmeron A."/>
            <person name="Pelletier E."/>
            <person name="Goulhen-Chollet F."/>
            <person name="Arsene-Ploetze F."/>
            <person name="Gallien S."/>
            <person name="Calteau A."/>
            <person name="Vallenet D."/>
            <person name="Casiot C."/>
            <person name="Chane-Woon-Ming B."/>
            <person name="Giloteaux L."/>
            <person name="Barakat M."/>
            <person name="Bonnefoy V."/>
            <person name="Bruneel O."/>
            <person name="Chandler M."/>
            <person name="Cleiss J."/>
            <person name="Duran R."/>
            <person name="Elbaz-Poulichet F."/>
            <person name="Fonknechten N."/>
            <person name="Lauga B."/>
            <person name="Mornico D."/>
            <person name="Ortet P."/>
            <person name="Schaeffer C."/>
            <person name="Siguier P."/>
            <person name="Alexander Thil Smith A."/>
            <person name="Van Dorsselaer A."/>
            <person name="Weissenbach J."/>
            <person name="Medigue C."/>
            <person name="Le Paslier D."/>
        </authorList>
    </citation>
    <scope>NUCLEOTIDE SEQUENCE</scope>
</reference>
<organism evidence="1">
    <name type="scientific">mine drainage metagenome</name>
    <dbReference type="NCBI Taxonomy" id="410659"/>
    <lineage>
        <taxon>unclassified sequences</taxon>
        <taxon>metagenomes</taxon>
        <taxon>ecological metagenomes</taxon>
    </lineage>
</organism>
<comment type="caution">
    <text evidence="1">The sequence shown here is derived from an EMBL/GenBank/DDBJ whole genome shotgun (WGS) entry which is preliminary data.</text>
</comment>
<gene>
    <name evidence="1" type="ORF">CARN7_0295</name>
</gene>
<sequence length="75" mass="9152">MTDKFEVEFVNFIWHECDVISHNNNHILNCFKKYFLFLPIYSPLLLDLNNDQPHRKFCQYFCDRQTPLRLPLLGF</sequence>
<evidence type="ECO:0000313" key="1">
    <source>
        <dbReference type="EMBL" id="CBI09562.1"/>
    </source>
</evidence>
<dbReference type="AlphaFoldDB" id="E6QQP1"/>